<dbReference type="Pfam" id="PF00570">
    <property type="entry name" value="HRDC"/>
    <property type="match status" value="1"/>
</dbReference>
<dbReference type="PANTHER" id="PTHR47649">
    <property type="entry name" value="RIBONUCLEASE D"/>
    <property type="match status" value="1"/>
</dbReference>
<dbReference type="PANTHER" id="PTHR47649:SF1">
    <property type="entry name" value="RIBONUCLEASE D"/>
    <property type="match status" value="1"/>
</dbReference>
<dbReference type="CDD" id="cd06142">
    <property type="entry name" value="RNaseD_exo"/>
    <property type="match status" value="1"/>
</dbReference>
<dbReference type="InterPro" id="IPR002121">
    <property type="entry name" value="HRDC_dom"/>
</dbReference>
<dbReference type="InterPro" id="IPR002562">
    <property type="entry name" value="3'-5'_exonuclease_dom"/>
</dbReference>
<organism evidence="2">
    <name type="scientific">marine metagenome</name>
    <dbReference type="NCBI Taxonomy" id="408172"/>
    <lineage>
        <taxon>unclassified sequences</taxon>
        <taxon>metagenomes</taxon>
        <taxon>ecological metagenomes</taxon>
    </lineage>
</organism>
<protein>
    <recommendedName>
        <fullName evidence="1">HRDC domain-containing protein</fullName>
    </recommendedName>
</protein>
<dbReference type="InterPro" id="IPR044876">
    <property type="entry name" value="HRDC_dom_sf"/>
</dbReference>
<dbReference type="Gene3D" id="1.10.150.80">
    <property type="entry name" value="HRDC domain"/>
    <property type="match status" value="1"/>
</dbReference>
<dbReference type="AlphaFoldDB" id="A0A381PNP4"/>
<proteinExistence type="predicted"/>
<dbReference type="InterPro" id="IPR036397">
    <property type="entry name" value="RNaseH_sf"/>
</dbReference>
<dbReference type="GO" id="GO:0006139">
    <property type="term" value="P:nucleobase-containing compound metabolic process"/>
    <property type="evidence" value="ECO:0007669"/>
    <property type="project" value="InterPro"/>
</dbReference>
<dbReference type="GO" id="GO:0003676">
    <property type="term" value="F:nucleic acid binding"/>
    <property type="evidence" value="ECO:0007669"/>
    <property type="project" value="InterPro"/>
</dbReference>
<dbReference type="EMBL" id="UINC01001039">
    <property type="protein sequence ID" value="SUZ68641.1"/>
    <property type="molecule type" value="Genomic_DNA"/>
</dbReference>
<reference evidence="2" key="1">
    <citation type="submission" date="2018-05" db="EMBL/GenBank/DDBJ databases">
        <authorList>
            <person name="Lanie J.A."/>
            <person name="Ng W.-L."/>
            <person name="Kazmierczak K.M."/>
            <person name="Andrzejewski T.M."/>
            <person name="Davidsen T.M."/>
            <person name="Wayne K.J."/>
            <person name="Tettelin H."/>
            <person name="Glass J.I."/>
            <person name="Rusch D."/>
            <person name="Podicherti R."/>
            <person name="Tsui H.-C.T."/>
            <person name="Winkler M.E."/>
        </authorList>
    </citation>
    <scope>NUCLEOTIDE SEQUENCE</scope>
</reference>
<name>A0A381PNP4_9ZZZZ</name>
<dbReference type="PROSITE" id="PS50967">
    <property type="entry name" value="HRDC"/>
    <property type="match status" value="1"/>
</dbReference>
<feature type="domain" description="HRDC" evidence="1">
    <location>
        <begin position="207"/>
        <end position="288"/>
    </location>
</feature>
<dbReference type="SUPFAM" id="SSF47819">
    <property type="entry name" value="HRDC-like"/>
    <property type="match status" value="2"/>
</dbReference>
<dbReference type="InterPro" id="IPR051086">
    <property type="entry name" value="RNase_D-like"/>
</dbReference>
<dbReference type="InterPro" id="IPR012337">
    <property type="entry name" value="RNaseH-like_sf"/>
</dbReference>
<dbReference type="GO" id="GO:0008408">
    <property type="term" value="F:3'-5' exonuclease activity"/>
    <property type="evidence" value="ECO:0007669"/>
    <property type="project" value="InterPro"/>
</dbReference>
<dbReference type="Pfam" id="PF01612">
    <property type="entry name" value="DNA_pol_A_exo1"/>
    <property type="match status" value="1"/>
</dbReference>
<dbReference type="Gene3D" id="3.30.420.10">
    <property type="entry name" value="Ribonuclease H-like superfamily/Ribonuclease H"/>
    <property type="match status" value="1"/>
</dbReference>
<dbReference type="SMART" id="SM00474">
    <property type="entry name" value="35EXOc"/>
    <property type="match status" value="1"/>
</dbReference>
<dbReference type="InterPro" id="IPR010997">
    <property type="entry name" value="HRDC-like_sf"/>
</dbReference>
<gene>
    <name evidence="2" type="ORF">METZ01_LOCUS21495</name>
</gene>
<accession>A0A381PNP4</accession>
<sequence length="386" mass="43328">MNHEWVDDQGTFEALITRAAKAERIAVDTEFHRERTYWPRVALVQIAIANDIFLIDPLEVDLAPFAAVLESDTLIIMHASSQDLEVLDRACGVLPRHLFDTQIAAGFSGMSTPSLSSLVERYVGVALPKGDRLTDWFERPLRPTQQNYAASDVLYLFDLHDRLTEDLRKRGRLRWVAAECDPSNWYTKPALSVEFAWTRIKEARHLRGQARCVVSVLAEWRERAAQNRDLPTRFILSDLALVGVAQRAPRTSQDLKGIRGLDGRYLKQGASDEILSMVQKGLQRTPEDVPTLEIDEGPKLDKELRAAVTLVSAWVSQVAKDEELDPALLATRADIVDVLRKSKDARLSNGWRSDLVGTRIQDLVTGRASVAFDPQGGLVLEPRFDP</sequence>
<evidence type="ECO:0000259" key="1">
    <source>
        <dbReference type="PROSITE" id="PS50967"/>
    </source>
</evidence>
<dbReference type="SMART" id="SM00341">
    <property type="entry name" value="HRDC"/>
    <property type="match status" value="1"/>
</dbReference>
<dbReference type="GO" id="GO:0000166">
    <property type="term" value="F:nucleotide binding"/>
    <property type="evidence" value="ECO:0007669"/>
    <property type="project" value="InterPro"/>
</dbReference>
<dbReference type="SUPFAM" id="SSF53098">
    <property type="entry name" value="Ribonuclease H-like"/>
    <property type="match status" value="1"/>
</dbReference>
<evidence type="ECO:0000313" key="2">
    <source>
        <dbReference type="EMBL" id="SUZ68641.1"/>
    </source>
</evidence>